<dbReference type="SUPFAM" id="SSF161098">
    <property type="entry name" value="MetI-like"/>
    <property type="match status" value="1"/>
</dbReference>
<reference evidence="10 11" key="1">
    <citation type="submission" date="2019-04" db="EMBL/GenBank/DDBJ databases">
        <authorList>
            <person name="Feng G."/>
            <person name="Zhu H."/>
        </authorList>
    </citation>
    <scope>NUCLEOTIDE SEQUENCE [LARGE SCALE GENOMIC DNA]</scope>
    <source>
        <strain evidence="10 11">6HR-1</strain>
    </source>
</reference>
<dbReference type="Pfam" id="PF00528">
    <property type="entry name" value="BPD_transp_1"/>
    <property type="match status" value="1"/>
</dbReference>
<dbReference type="GO" id="GO:0005886">
    <property type="term" value="C:plasma membrane"/>
    <property type="evidence" value="ECO:0007669"/>
    <property type="project" value="UniProtKB-SubCell"/>
</dbReference>
<evidence type="ECO:0000256" key="8">
    <source>
        <dbReference type="RuleBase" id="RU363032"/>
    </source>
</evidence>
<feature type="transmembrane region" description="Helical" evidence="8">
    <location>
        <begin position="20"/>
        <end position="39"/>
    </location>
</feature>
<evidence type="ECO:0000256" key="4">
    <source>
        <dbReference type="ARBA" id="ARBA00022475"/>
    </source>
</evidence>
<dbReference type="Proteomes" id="UP000297535">
    <property type="component" value="Unassembled WGS sequence"/>
</dbReference>
<proteinExistence type="inferred from homology"/>
<keyword evidence="5 8" id="KW-0812">Transmembrane</keyword>
<dbReference type="AlphaFoldDB" id="A0A4Z0NEY5"/>
<feature type="transmembrane region" description="Helical" evidence="8">
    <location>
        <begin position="194"/>
        <end position="222"/>
    </location>
</feature>
<evidence type="ECO:0000313" key="11">
    <source>
        <dbReference type="Proteomes" id="UP000297535"/>
    </source>
</evidence>
<comment type="subcellular location">
    <subcellularLocation>
        <location evidence="1 8">Cell membrane</location>
        <topology evidence="1 8">Multi-pass membrane protein</topology>
    </subcellularLocation>
</comment>
<evidence type="ECO:0000256" key="5">
    <source>
        <dbReference type="ARBA" id="ARBA00022692"/>
    </source>
</evidence>
<comment type="caution">
    <text evidence="10">The sequence shown here is derived from an EMBL/GenBank/DDBJ whole genome shotgun (WGS) entry which is preliminary data.</text>
</comment>
<feature type="transmembrane region" description="Helical" evidence="8">
    <location>
        <begin position="99"/>
        <end position="122"/>
    </location>
</feature>
<keyword evidence="3 8" id="KW-0813">Transport</keyword>
<accession>A0A4Z0NEY5</accession>
<evidence type="ECO:0000256" key="2">
    <source>
        <dbReference type="ARBA" id="ARBA00007069"/>
    </source>
</evidence>
<dbReference type="Gene3D" id="1.10.3720.10">
    <property type="entry name" value="MetI-like"/>
    <property type="match status" value="1"/>
</dbReference>
<keyword evidence="7 8" id="KW-0472">Membrane</keyword>
<dbReference type="InterPro" id="IPR035906">
    <property type="entry name" value="MetI-like_sf"/>
</dbReference>
<evidence type="ECO:0000256" key="7">
    <source>
        <dbReference type="ARBA" id="ARBA00023136"/>
    </source>
</evidence>
<dbReference type="PROSITE" id="PS50928">
    <property type="entry name" value="ABC_TM1"/>
    <property type="match status" value="1"/>
</dbReference>
<dbReference type="OrthoDB" id="27542at2"/>
<evidence type="ECO:0000256" key="6">
    <source>
        <dbReference type="ARBA" id="ARBA00022989"/>
    </source>
</evidence>
<evidence type="ECO:0000313" key="10">
    <source>
        <dbReference type="EMBL" id="TGD93050.1"/>
    </source>
</evidence>
<name>A0A4Z0NEY5_9HYPH</name>
<feature type="transmembrane region" description="Helical" evidence="8">
    <location>
        <begin position="251"/>
        <end position="273"/>
    </location>
</feature>
<keyword evidence="4" id="KW-1003">Cell membrane</keyword>
<comment type="similarity">
    <text evidence="2">Belongs to the binding-protein-dependent transport system permease family. CysTW subfamily.</text>
</comment>
<evidence type="ECO:0000256" key="1">
    <source>
        <dbReference type="ARBA" id="ARBA00004651"/>
    </source>
</evidence>
<organism evidence="10 11">
    <name type="scientific">Methylobacterium nonmethylotrophicum</name>
    <dbReference type="NCBI Taxonomy" id="1141884"/>
    <lineage>
        <taxon>Bacteria</taxon>
        <taxon>Pseudomonadati</taxon>
        <taxon>Pseudomonadota</taxon>
        <taxon>Alphaproteobacteria</taxon>
        <taxon>Hyphomicrobiales</taxon>
        <taxon>Methylobacteriaceae</taxon>
        <taxon>Methylobacterium</taxon>
    </lineage>
</organism>
<dbReference type="PANTHER" id="PTHR42929:SF5">
    <property type="entry name" value="ABC TRANSPORTER PERMEASE PROTEIN"/>
    <property type="match status" value="1"/>
</dbReference>
<evidence type="ECO:0000256" key="3">
    <source>
        <dbReference type="ARBA" id="ARBA00022448"/>
    </source>
</evidence>
<keyword evidence="11" id="KW-1185">Reference proteome</keyword>
<dbReference type="CDD" id="cd06261">
    <property type="entry name" value="TM_PBP2"/>
    <property type="match status" value="1"/>
</dbReference>
<dbReference type="InterPro" id="IPR000515">
    <property type="entry name" value="MetI-like"/>
</dbReference>
<protein>
    <submittedName>
        <fullName evidence="10">ABC transporter permease</fullName>
    </submittedName>
</protein>
<dbReference type="GO" id="GO:0055085">
    <property type="term" value="P:transmembrane transport"/>
    <property type="evidence" value="ECO:0007669"/>
    <property type="project" value="InterPro"/>
</dbReference>
<dbReference type="EMBL" id="SRLB01000054">
    <property type="protein sequence ID" value="TGD93050.1"/>
    <property type="molecule type" value="Genomic_DNA"/>
</dbReference>
<sequence>MPVALPDVTTYPLRLASPLAAFFAAFFAAPLVALLALSLQGADGRLGLSQYAAFLGDGFSLGVLLGTLWLGLKVTAACLVLGLPLALVATRAGGWVRGLVILAVLTPLLTSVVIRTFAWIVILGRQGVVNSLLSSLGLIETPLRMLYAEGGLVAALAQVQMPLMVLPLMTALARIDPSLWDASEALGAGRWRTFFRVTLPLCLPGLIAGAVLTFAAAISGFITQSLIGGGQMLFMPGYIYQQAIALQNWPFAAAMSVIFLVAVLAVVLAFNALGRLARGYAQT</sequence>
<keyword evidence="6 8" id="KW-1133">Transmembrane helix</keyword>
<feature type="domain" description="ABC transmembrane type-1" evidence="9">
    <location>
        <begin position="64"/>
        <end position="270"/>
    </location>
</feature>
<gene>
    <name evidence="10" type="ORF">EU555_33875</name>
</gene>
<evidence type="ECO:0000259" key="9">
    <source>
        <dbReference type="PROSITE" id="PS50928"/>
    </source>
</evidence>
<dbReference type="PANTHER" id="PTHR42929">
    <property type="entry name" value="INNER MEMBRANE ABC TRANSPORTER PERMEASE PROTEIN YDCU-RELATED-RELATED"/>
    <property type="match status" value="1"/>
</dbReference>